<name>C1GIY6_PARBD</name>
<dbReference type="PANTHER" id="PTHR13393:SF0">
    <property type="entry name" value="RNA N6-ADENOSINE-METHYLTRANSFERASE METTL16"/>
    <property type="match status" value="1"/>
</dbReference>
<evidence type="ECO:0000256" key="2">
    <source>
        <dbReference type="ARBA" id="ARBA00022679"/>
    </source>
</evidence>
<dbReference type="VEuPathDB" id="FungiDB:PADG_07222"/>
<dbReference type="GO" id="GO:0005634">
    <property type="term" value="C:nucleus"/>
    <property type="evidence" value="ECO:0007669"/>
    <property type="project" value="TreeGrafter"/>
</dbReference>
<dbReference type="GO" id="GO:0070475">
    <property type="term" value="P:rRNA base methylation"/>
    <property type="evidence" value="ECO:0007669"/>
    <property type="project" value="TreeGrafter"/>
</dbReference>
<feature type="compositionally biased region" description="Polar residues" evidence="3">
    <location>
        <begin position="383"/>
        <end position="392"/>
    </location>
</feature>
<dbReference type="STRING" id="502780.C1GIY6"/>
<keyword evidence="5" id="KW-1185">Reference proteome</keyword>
<dbReference type="EMBL" id="KN275966">
    <property type="protein sequence ID" value="EEH42402.2"/>
    <property type="molecule type" value="Genomic_DNA"/>
</dbReference>
<feature type="region of interest" description="Disordered" evidence="3">
    <location>
        <begin position="367"/>
        <end position="416"/>
    </location>
</feature>
<dbReference type="InterPro" id="IPR010286">
    <property type="entry name" value="METTL16/RlmF"/>
</dbReference>
<organism evidence="4 5">
    <name type="scientific">Paracoccidioides brasiliensis (strain Pb18)</name>
    <dbReference type="NCBI Taxonomy" id="502780"/>
    <lineage>
        <taxon>Eukaryota</taxon>
        <taxon>Fungi</taxon>
        <taxon>Dikarya</taxon>
        <taxon>Ascomycota</taxon>
        <taxon>Pezizomycotina</taxon>
        <taxon>Eurotiomycetes</taxon>
        <taxon>Eurotiomycetidae</taxon>
        <taxon>Onygenales</taxon>
        <taxon>Ajellomycetaceae</taxon>
        <taxon>Paracoccidioides</taxon>
    </lineage>
</organism>
<dbReference type="InterPro" id="IPR029063">
    <property type="entry name" value="SAM-dependent_MTases_sf"/>
</dbReference>
<evidence type="ECO:0000256" key="3">
    <source>
        <dbReference type="SAM" id="MobiDB-lite"/>
    </source>
</evidence>
<dbReference type="SUPFAM" id="SSF53335">
    <property type="entry name" value="S-adenosyl-L-methionine-dependent methyltransferases"/>
    <property type="match status" value="1"/>
</dbReference>
<dbReference type="OMA" id="HQGRYDF"/>
<accession>C1GIY6</accession>
<dbReference type="KEGG" id="pbn:PADG_07222"/>
<dbReference type="OrthoDB" id="514248at2759"/>
<dbReference type="Gene3D" id="3.40.50.150">
    <property type="entry name" value="Vaccinia Virus protein VP39"/>
    <property type="match status" value="1"/>
</dbReference>
<dbReference type="eggNOG" id="KOG2912">
    <property type="taxonomic scope" value="Eukaryota"/>
</dbReference>
<reference evidence="4 5" key="1">
    <citation type="journal article" date="2011" name="PLoS Genet.">
        <title>Comparative genomic analysis of human fungal pathogens causing paracoccidioidomycosis.</title>
        <authorList>
            <person name="Desjardins C.A."/>
            <person name="Champion M.D."/>
            <person name="Holder J.W."/>
            <person name="Muszewska A."/>
            <person name="Goldberg J."/>
            <person name="Bailao A.M."/>
            <person name="Brigido M.M."/>
            <person name="Ferreira M.E."/>
            <person name="Garcia A.M."/>
            <person name="Grynberg M."/>
            <person name="Gujja S."/>
            <person name="Heiman D.I."/>
            <person name="Henn M.R."/>
            <person name="Kodira C.D."/>
            <person name="Leon-Narvaez H."/>
            <person name="Longo L.V."/>
            <person name="Ma L.J."/>
            <person name="Malavazi I."/>
            <person name="Matsuo A.L."/>
            <person name="Morais F.V."/>
            <person name="Pereira M."/>
            <person name="Rodriguez-Brito S."/>
            <person name="Sakthikumar S."/>
            <person name="Salem-Izacc S.M."/>
            <person name="Sykes S.M."/>
            <person name="Teixeira M.M."/>
            <person name="Vallejo M.C."/>
            <person name="Walter M.E."/>
            <person name="Yandava C."/>
            <person name="Young S."/>
            <person name="Zeng Q."/>
            <person name="Zucker J."/>
            <person name="Felipe M.S."/>
            <person name="Goldman G.H."/>
            <person name="Haas B.J."/>
            <person name="McEwen J.G."/>
            <person name="Nino-Vega G."/>
            <person name="Puccia R."/>
            <person name="San-Blas G."/>
            <person name="Soares C.M."/>
            <person name="Birren B.W."/>
            <person name="Cuomo C.A."/>
        </authorList>
    </citation>
    <scope>NUCLEOTIDE SEQUENCE [LARGE SCALE GENOMIC DNA]</scope>
    <source>
        <strain evidence="4 5">Pb18</strain>
    </source>
</reference>
<evidence type="ECO:0008006" key="6">
    <source>
        <dbReference type="Google" id="ProtNLM"/>
    </source>
</evidence>
<dbReference type="PANTHER" id="PTHR13393">
    <property type="entry name" value="SAM-DEPENDENT METHYLTRANSFERASE"/>
    <property type="match status" value="1"/>
</dbReference>
<proteinExistence type="predicted"/>
<gene>
    <name evidence="4" type="ORF">PADG_07222</name>
</gene>
<dbReference type="AlphaFoldDB" id="C1GIY6"/>
<evidence type="ECO:0000256" key="1">
    <source>
        <dbReference type="ARBA" id="ARBA00022603"/>
    </source>
</evidence>
<sequence length="465" mass="52625">MDTSRNIYKNDVDFAALALQYPDFAKHLKQNNQLDFSNPDAVQQLTKSLLKRDFGLNVDLPDDRLCPAVPNRLNYILWLQDLIDFTTENYSDVYDQERVVYGLDIGTGASCIYPLLGCALRPRWRFAATDIDSKNLKYARDNVKKNELDSRIHVIETTSSCPLIPFQDINIPQARSRLDFTMCNPPFYESREELISAARAKQRPPFSACTGAEVEMITTGGEVEFVTRLIKESMQLRDRVQWYTSMVGKFSSVATLVNTLHDEGNKNWAIAEFVQGTKTRRWGIGWSWMDYRPSTDIARPRGQSIPKHLLPFPSEFTICCPPSTSLSRTIEKINSALTVLDMSWNWNTKTSTGLGFAMGNVWSRHARRQKEKEQAVEVGTAPRTGSENTADTTRYHEGEGGQGTGDTHGDFIPGDQDKGAKIGLKVSMRRTMKGEINVVVRWVKGFDSVVFESFCGFLKRKVEGR</sequence>
<keyword evidence="1" id="KW-0489">Methyltransferase</keyword>
<dbReference type="HOGENOM" id="CLU_027534_0_1_1"/>
<dbReference type="Proteomes" id="UP000001628">
    <property type="component" value="Unassembled WGS sequence"/>
</dbReference>
<dbReference type="Pfam" id="PF05971">
    <property type="entry name" value="Methyltransf_10"/>
    <property type="match status" value="1"/>
</dbReference>
<evidence type="ECO:0000313" key="4">
    <source>
        <dbReference type="EMBL" id="EEH42402.2"/>
    </source>
</evidence>
<dbReference type="InParanoid" id="C1GIY6"/>
<dbReference type="GeneID" id="22585761"/>
<protein>
    <recommendedName>
        <fullName evidence="6">U6 small nuclear RNA (adenine-(43)-N(6))-methyltransferase</fullName>
    </recommendedName>
</protein>
<dbReference type="GO" id="GO:0008168">
    <property type="term" value="F:methyltransferase activity"/>
    <property type="evidence" value="ECO:0007669"/>
    <property type="project" value="UniProtKB-KW"/>
</dbReference>
<keyword evidence="2" id="KW-0808">Transferase</keyword>
<evidence type="ECO:0000313" key="5">
    <source>
        <dbReference type="Proteomes" id="UP000001628"/>
    </source>
</evidence>
<dbReference type="RefSeq" id="XP_010762472.1">
    <property type="nucleotide sequence ID" value="XM_010764170.1"/>
</dbReference>